<gene>
    <name evidence="1" type="ORF">J15TS10_43200</name>
</gene>
<evidence type="ECO:0008006" key="3">
    <source>
        <dbReference type="Google" id="ProtNLM"/>
    </source>
</evidence>
<organism evidence="1 2">
    <name type="scientific">Paenibacillus woosongensis</name>
    <dbReference type="NCBI Taxonomy" id="307580"/>
    <lineage>
        <taxon>Bacteria</taxon>
        <taxon>Bacillati</taxon>
        <taxon>Bacillota</taxon>
        <taxon>Bacilli</taxon>
        <taxon>Bacillales</taxon>
        <taxon>Paenibacillaceae</taxon>
        <taxon>Paenibacillus</taxon>
    </lineage>
</organism>
<evidence type="ECO:0000313" key="1">
    <source>
        <dbReference type="EMBL" id="GIP60506.1"/>
    </source>
</evidence>
<reference evidence="1 2" key="1">
    <citation type="submission" date="2021-03" db="EMBL/GenBank/DDBJ databases">
        <title>Antimicrobial resistance genes in bacteria isolated from Japanese honey, and their potential for conferring macrolide and lincosamide resistance in the American foulbrood pathogen Paenibacillus larvae.</title>
        <authorList>
            <person name="Okamoto M."/>
            <person name="Kumagai M."/>
            <person name="Kanamori H."/>
            <person name="Takamatsu D."/>
        </authorList>
    </citation>
    <scope>NUCLEOTIDE SEQUENCE [LARGE SCALE GENOMIC DNA]</scope>
    <source>
        <strain evidence="1 2">J15TS10</strain>
    </source>
</reference>
<accession>A0ABQ4MX88</accession>
<keyword evidence="2" id="KW-1185">Reference proteome</keyword>
<protein>
    <recommendedName>
        <fullName evidence="3">Secreted protein</fullName>
    </recommendedName>
</protein>
<evidence type="ECO:0000313" key="2">
    <source>
        <dbReference type="Proteomes" id="UP000681290"/>
    </source>
</evidence>
<sequence length="67" mass="6916">MAAADMAYSPVLFLQSASCGWPVAGCHVEGCVAGCGGGCGRLCGGRRTFFDVLVQQLADMESKKVTT</sequence>
<proteinExistence type="predicted"/>
<dbReference type="EMBL" id="BOSM01000010">
    <property type="protein sequence ID" value="GIP60506.1"/>
    <property type="molecule type" value="Genomic_DNA"/>
</dbReference>
<dbReference type="Proteomes" id="UP000681290">
    <property type="component" value="Unassembled WGS sequence"/>
</dbReference>
<name>A0ABQ4MX88_9BACL</name>
<comment type="caution">
    <text evidence="1">The sequence shown here is derived from an EMBL/GenBank/DDBJ whole genome shotgun (WGS) entry which is preliminary data.</text>
</comment>